<dbReference type="AlphaFoldDB" id="A0A917RYC4"/>
<sequence>MSKSGGRGHSGGKMTSSAASRIQSAADKNPDSSSAQSGFASRAQSSAAKSENETSSDRK</sequence>
<evidence type="ECO:0000256" key="1">
    <source>
        <dbReference type="SAM" id="MobiDB-lite"/>
    </source>
</evidence>
<feature type="compositionally biased region" description="Basic and acidic residues" evidence="1">
    <location>
        <begin position="50"/>
        <end position="59"/>
    </location>
</feature>
<gene>
    <name evidence="2" type="ORF">GCM10011588_68740</name>
</gene>
<proteinExistence type="predicted"/>
<reference evidence="2" key="1">
    <citation type="journal article" date="2014" name="Int. J. Syst. Evol. Microbiol.">
        <title>Complete genome sequence of Corynebacterium casei LMG S-19264T (=DSM 44701T), isolated from a smear-ripened cheese.</title>
        <authorList>
            <consortium name="US DOE Joint Genome Institute (JGI-PGF)"/>
            <person name="Walter F."/>
            <person name="Albersmeier A."/>
            <person name="Kalinowski J."/>
            <person name="Ruckert C."/>
        </authorList>
    </citation>
    <scope>NUCLEOTIDE SEQUENCE</scope>
    <source>
        <strain evidence="2">CGMCC 4.3508</strain>
    </source>
</reference>
<feature type="region of interest" description="Disordered" evidence="1">
    <location>
        <begin position="1"/>
        <end position="59"/>
    </location>
</feature>
<organism evidence="2 3">
    <name type="scientific">Nocardia jinanensis</name>
    <dbReference type="NCBI Taxonomy" id="382504"/>
    <lineage>
        <taxon>Bacteria</taxon>
        <taxon>Bacillati</taxon>
        <taxon>Actinomycetota</taxon>
        <taxon>Actinomycetes</taxon>
        <taxon>Mycobacteriales</taxon>
        <taxon>Nocardiaceae</taxon>
        <taxon>Nocardia</taxon>
    </lineage>
</organism>
<feature type="compositionally biased region" description="Polar residues" evidence="1">
    <location>
        <begin position="14"/>
        <end position="23"/>
    </location>
</feature>
<reference evidence="2" key="2">
    <citation type="submission" date="2020-09" db="EMBL/GenBank/DDBJ databases">
        <authorList>
            <person name="Sun Q."/>
            <person name="Zhou Y."/>
        </authorList>
    </citation>
    <scope>NUCLEOTIDE SEQUENCE</scope>
    <source>
        <strain evidence="2">CGMCC 4.3508</strain>
    </source>
</reference>
<dbReference type="Proteomes" id="UP000638263">
    <property type="component" value="Unassembled WGS sequence"/>
</dbReference>
<protein>
    <recommendedName>
        <fullName evidence="4">SMP domain-containing protein</fullName>
    </recommendedName>
</protein>
<accession>A0A917RYC4</accession>
<evidence type="ECO:0000313" key="3">
    <source>
        <dbReference type="Proteomes" id="UP000638263"/>
    </source>
</evidence>
<feature type="compositionally biased region" description="Gly residues" evidence="1">
    <location>
        <begin position="1"/>
        <end position="11"/>
    </location>
</feature>
<comment type="caution">
    <text evidence="2">The sequence shown here is derived from an EMBL/GenBank/DDBJ whole genome shotgun (WGS) entry which is preliminary data.</text>
</comment>
<feature type="compositionally biased region" description="Polar residues" evidence="1">
    <location>
        <begin position="31"/>
        <end position="49"/>
    </location>
</feature>
<evidence type="ECO:0008006" key="4">
    <source>
        <dbReference type="Google" id="ProtNLM"/>
    </source>
</evidence>
<evidence type="ECO:0000313" key="2">
    <source>
        <dbReference type="EMBL" id="GGL44269.1"/>
    </source>
</evidence>
<dbReference type="EMBL" id="BMMH01000035">
    <property type="protein sequence ID" value="GGL44269.1"/>
    <property type="molecule type" value="Genomic_DNA"/>
</dbReference>
<keyword evidence="3" id="KW-1185">Reference proteome</keyword>
<dbReference type="RefSeq" id="WP_063916460.1">
    <property type="nucleotide sequence ID" value="NZ_BMMH01000035.1"/>
</dbReference>
<name>A0A917RYC4_9NOCA</name>